<organism evidence="1 2">
    <name type="scientific">Dioscorea alata</name>
    <name type="common">Purple yam</name>
    <dbReference type="NCBI Taxonomy" id="55571"/>
    <lineage>
        <taxon>Eukaryota</taxon>
        <taxon>Viridiplantae</taxon>
        <taxon>Streptophyta</taxon>
        <taxon>Embryophyta</taxon>
        <taxon>Tracheophyta</taxon>
        <taxon>Spermatophyta</taxon>
        <taxon>Magnoliopsida</taxon>
        <taxon>Liliopsida</taxon>
        <taxon>Dioscoreales</taxon>
        <taxon>Dioscoreaceae</taxon>
        <taxon>Dioscorea</taxon>
    </lineage>
</organism>
<comment type="caution">
    <text evidence="1">The sequence shown here is derived from an EMBL/GenBank/DDBJ whole genome shotgun (WGS) entry which is preliminary data.</text>
</comment>
<sequence>MWFTTVRIVLLGMDLLGHVDGSSPQSSTPDASWTLADRRTMTLTCQSCEIDVRMEIGHLSTAQAMWEHLGNMFEHSSSARQYAILQDLTHIQQRERSAVHSQLLNRDPLPSFDDVIRSVIAEETRLSTLSPRLVPTDTVLVVTSPRSTRSSTGSTISPASASSSSSRTSVICHYCKRPGHMKSQFWCYSSYDCRHL</sequence>
<reference evidence="2" key="1">
    <citation type="journal article" date="2022" name="Nat. Commun.">
        <title>Chromosome evolution and the genetic basis of agronomically important traits in greater yam.</title>
        <authorList>
            <person name="Bredeson J.V."/>
            <person name="Lyons J.B."/>
            <person name="Oniyinde I.O."/>
            <person name="Okereke N.R."/>
            <person name="Kolade O."/>
            <person name="Nnabue I."/>
            <person name="Nwadili C.O."/>
            <person name="Hribova E."/>
            <person name="Parker M."/>
            <person name="Nwogha J."/>
            <person name="Shu S."/>
            <person name="Carlson J."/>
            <person name="Kariba R."/>
            <person name="Muthemba S."/>
            <person name="Knop K."/>
            <person name="Barton G.J."/>
            <person name="Sherwood A.V."/>
            <person name="Lopez-Montes A."/>
            <person name="Asiedu R."/>
            <person name="Jamnadass R."/>
            <person name="Muchugi A."/>
            <person name="Goodstein D."/>
            <person name="Egesi C.N."/>
            <person name="Featherston J."/>
            <person name="Asfaw A."/>
            <person name="Simpson G.G."/>
            <person name="Dolezel J."/>
            <person name="Hendre P.S."/>
            <person name="Van Deynze A."/>
            <person name="Kumar P.L."/>
            <person name="Obidiegwu J.E."/>
            <person name="Bhattacharjee R."/>
            <person name="Rokhsar D.S."/>
        </authorList>
    </citation>
    <scope>NUCLEOTIDE SEQUENCE [LARGE SCALE GENOMIC DNA]</scope>
    <source>
        <strain evidence="2">cv. TDa95/00328</strain>
    </source>
</reference>
<evidence type="ECO:0000313" key="1">
    <source>
        <dbReference type="EMBL" id="KAH7679309.1"/>
    </source>
</evidence>
<evidence type="ECO:0000313" key="2">
    <source>
        <dbReference type="Proteomes" id="UP000827976"/>
    </source>
</evidence>
<accession>A0ACB7VXA6</accession>
<protein>
    <submittedName>
        <fullName evidence="1">Zinc finger CCHC-type protein</fullName>
    </submittedName>
</protein>
<name>A0ACB7VXA6_DIOAL</name>
<dbReference type="EMBL" id="CM037016">
    <property type="protein sequence ID" value="KAH7679309.1"/>
    <property type="molecule type" value="Genomic_DNA"/>
</dbReference>
<gene>
    <name evidence="1" type="ORF">IHE45_06G050200</name>
</gene>
<proteinExistence type="predicted"/>
<keyword evidence="2" id="KW-1185">Reference proteome</keyword>
<dbReference type="Proteomes" id="UP000827976">
    <property type="component" value="Chromosome 6"/>
</dbReference>